<dbReference type="Proteomes" id="UP000253426">
    <property type="component" value="Unassembled WGS sequence"/>
</dbReference>
<name>A0A366HX98_9BACT</name>
<keyword evidence="2" id="KW-1185">Reference proteome</keyword>
<accession>A0A366HX98</accession>
<dbReference type="EMBL" id="QNRR01000001">
    <property type="protein sequence ID" value="RBP48184.1"/>
    <property type="molecule type" value="Genomic_DNA"/>
</dbReference>
<dbReference type="OrthoDB" id="183220at2"/>
<organism evidence="1 2">
    <name type="scientific">Roseimicrobium gellanilyticum</name>
    <dbReference type="NCBI Taxonomy" id="748857"/>
    <lineage>
        <taxon>Bacteria</taxon>
        <taxon>Pseudomonadati</taxon>
        <taxon>Verrucomicrobiota</taxon>
        <taxon>Verrucomicrobiia</taxon>
        <taxon>Verrucomicrobiales</taxon>
        <taxon>Verrucomicrobiaceae</taxon>
        <taxon>Roseimicrobium</taxon>
    </lineage>
</organism>
<reference evidence="1 2" key="1">
    <citation type="submission" date="2018-06" db="EMBL/GenBank/DDBJ databases">
        <title>Genomic Encyclopedia of Type Strains, Phase IV (KMG-IV): sequencing the most valuable type-strain genomes for metagenomic binning, comparative biology and taxonomic classification.</title>
        <authorList>
            <person name="Goeker M."/>
        </authorList>
    </citation>
    <scope>NUCLEOTIDE SEQUENCE [LARGE SCALE GENOMIC DNA]</scope>
    <source>
        <strain evidence="1 2">DSM 25532</strain>
    </source>
</reference>
<proteinExistence type="predicted"/>
<protein>
    <submittedName>
        <fullName evidence="1">Uncharacterized protein</fullName>
    </submittedName>
</protein>
<comment type="caution">
    <text evidence="1">The sequence shown here is derived from an EMBL/GenBank/DDBJ whole genome shotgun (WGS) entry which is preliminary data.</text>
</comment>
<dbReference type="RefSeq" id="WP_113957055.1">
    <property type="nucleotide sequence ID" value="NZ_QNRR01000001.1"/>
</dbReference>
<sequence>MTCLHAGVQEIAEPEAASIVHGEVGIAVANQYITRGFVVQDDGTSFQPHLDLSVTFFDGDGFFNSASAFIGLWSAIGSTPYESVGRDGSRHTEFDYGLGVSISFAERWMISSYYNRWTSPAGAYNDGHWINATLEFDDHGLFPATFSLEPFLQIAHEFGSDLAPGLSFEPGIRPNVTFFPESDSPVNAGLLVMAGLGRGYFGVDYGYFAIGPQMSVPLGFIDPSAGSWTVYAECLYYDFGKITTAENGQDHTWLISIKLAVAF</sequence>
<evidence type="ECO:0000313" key="1">
    <source>
        <dbReference type="EMBL" id="RBP48184.1"/>
    </source>
</evidence>
<evidence type="ECO:0000313" key="2">
    <source>
        <dbReference type="Proteomes" id="UP000253426"/>
    </source>
</evidence>
<dbReference type="AlphaFoldDB" id="A0A366HX98"/>
<gene>
    <name evidence="1" type="ORF">DES53_101984</name>
</gene>